<sequence length="404" mass="44767">MQKGEQNPLVALLRKCDAFPKQREEAAEFFNRTSAGGAITLVASLFMALLFFSELRLFTRVNTVNELSVDTSRGEMLEIHFDVTFPHMPCAWLSVDAMDISGEVQLEVDHDVYKRRLASDGSPLDEGTKGKVGPSDQPVAGQNGRALAEDKTKDPNYCGSCYGAQSREGQCCNTCAEVREAYRSKGWALLDVEKVEQCHHEGYKEEIDGQAGEGCHMWGELHINKVAGNFHFAPGRSYQQGSMHIHDLSPFAGKSFDFSHTIHKLAFGKEYPGMRNPLDGVEVQQQLKSADNAALYQYFLKVVPTSYSNLRNETIYTNQFSVTEHFRETASPSAGGGQLPGVFLFYDLSPIKVRFQESRISFLSFITSLCAIIGGVFTVSGIIDATVYHGQQAIKKKMDLGKLS</sequence>
<dbReference type="Pfam" id="PF13850">
    <property type="entry name" value="ERGIC_N"/>
    <property type="match status" value="1"/>
</dbReference>
<dbReference type="STRING" id="3076.A0A2P6TII4"/>
<feature type="domain" description="Endoplasmic reticulum vesicle transporter N-terminal" evidence="8">
    <location>
        <begin position="13"/>
        <end position="105"/>
    </location>
</feature>
<accession>A0A2P6TII4</accession>
<evidence type="ECO:0000256" key="6">
    <source>
        <dbReference type="SAM" id="Phobius"/>
    </source>
</evidence>
<dbReference type="InterPro" id="IPR012936">
    <property type="entry name" value="Erv_C"/>
</dbReference>
<evidence type="ECO:0000256" key="4">
    <source>
        <dbReference type="ARBA" id="ARBA00023136"/>
    </source>
</evidence>
<evidence type="ECO:0000259" key="8">
    <source>
        <dbReference type="Pfam" id="PF13850"/>
    </source>
</evidence>
<feature type="transmembrane region" description="Helical" evidence="6">
    <location>
        <begin position="362"/>
        <end position="383"/>
    </location>
</feature>
<comment type="subcellular location">
    <subcellularLocation>
        <location evidence="1">Membrane</location>
    </subcellularLocation>
</comment>
<dbReference type="EMBL" id="LHPG02000014">
    <property type="protein sequence ID" value="PRW39058.1"/>
    <property type="molecule type" value="Genomic_DNA"/>
</dbReference>
<feature type="region of interest" description="Disordered" evidence="5">
    <location>
        <begin position="119"/>
        <end position="147"/>
    </location>
</feature>
<feature type="domain" description="Endoplasmic reticulum vesicle transporter C-terminal" evidence="7">
    <location>
        <begin position="161"/>
        <end position="384"/>
    </location>
</feature>
<feature type="transmembrane region" description="Helical" evidence="6">
    <location>
        <begin position="34"/>
        <end position="52"/>
    </location>
</feature>
<evidence type="ECO:0000256" key="1">
    <source>
        <dbReference type="ARBA" id="ARBA00004370"/>
    </source>
</evidence>
<dbReference type="InterPro" id="IPR045888">
    <property type="entry name" value="Erv"/>
</dbReference>
<dbReference type="AlphaFoldDB" id="A0A2P6TII4"/>
<keyword evidence="2 6" id="KW-0812">Transmembrane</keyword>
<gene>
    <name evidence="9" type="ORF">C2E21_7052</name>
</gene>
<evidence type="ECO:0000256" key="5">
    <source>
        <dbReference type="SAM" id="MobiDB-lite"/>
    </source>
</evidence>
<dbReference type="PANTHER" id="PTHR10984:SF82">
    <property type="entry name" value="ENDOPLASMIC RETICULUM VESICLE TRANSPORTER PROTEIN"/>
    <property type="match status" value="1"/>
</dbReference>
<keyword evidence="3 6" id="KW-1133">Transmembrane helix</keyword>
<evidence type="ECO:0000256" key="2">
    <source>
        <dbReference type="ARBA" id="ARBA00022692"/>
    </source>
</evidence>
<dbReference type="GO" id="GO:0016020">
    <property type="term" value="C:membrane"/>
    <property type="evidence" value="ECO:0007669"/>
    <property type="project" value="UniProtKB-SubCell"/>
</dbReference>
<name>A0A2P6TII4_CHLSO</name>
<keyword evidence="4 6" id="KW-0472">Membrane</keyword>
<keyword evidence="10" id="KW-1185">Reference proteome</keyword>
<reference evidence="9 10" key="1">
    <citation type="journal article" date="2018" name="Plant J.">
        <title>Genome sequences of Chlorella sorokiniana UTEX 1602 and Micractinium conductrix SAG 241.80: implications to maltose excretion by a green alga.</title>
        <authorList>
            <person name="Arriola M.B."/>
            <person name="Velmurugan N."/>
            <person name="Zhang Y."/>
            <person name="Plunkett M.H."/>
            <person name="Hondzo H."/>
            <person name="Barney B.M."/>
        </authorList>
    </citation>
    <scope>NUCLEOTIDE SEQUENCE [LARGE SCALE GENOMIC DNA]</scope>
    <source>
        <strain evidence="10">UTEX 1602</strain>
    </source>
</reference>
<organism evidence="9 10">
    <name type="scientific">Chlorella sorokiniana</name>
    <name type="common">Freshwater green alga</name>
    <dbReference type="NCBI Taxonomy" id="3076"/>
    <lineage>
        <taxon>Eukaryota</taxon>
        <taxon>Viridiplantae</taxon>
        <taxon>Chlorophyta</taxon>
        <taxon>core chlorophytes</taxon>
        <taxon>Trebouxiophyceae</taxon>
        <taxon>Chlorellales</taxon>
        <taxon>Chlorellaceae</taxon>
        <taxon>Chlorella clade</taxon>
        <taxon>Chlorella</taxon>
    </lineage>
</organism>
<evidence type="ECO:0000313" key="10">
    <source>
        <dbReference type="Proteomes" id="UP000239899"/>
    </source>
</evidence>
<dbReference type="GO" id="GO:0030134">
    <property type="term" value="C:COPII-coated ER to Golgi transport vesicle"/>
    <property type="evidence" value="ECO:0007669"/>
    <property type="project" value="TreeGrafter"/>
</dbReference>
<dbReference type="PANTHER" id="PTHR10984">
    <property type="entry name" value="ENDOPLASMIC RETICULUM-GOLGI INTERMEDIATE COMPARTMENT PROTEIN"/>
    <property type="match status" value="1"/>
</dbReference>
<evidence type="ECO:0000259" key="7">
    <source>
        <dbReference type="Pfam" id="PF07970"/>
    </source>
</evidence>
<dbReference type="OrthoDB" id="270930at2759"/>
<protein>
    <submittedName>
        <fullName evidence="9">Endoplasmic reticulum-Golgi intermediate compartment 3</fullName>
    </submittedName>
</protein>
<proteinExistence type="predicted"/>
<dbReference type="Proteomes" id="UP000239899">
    <property type="component" value="Unassembled WGS sequence"/>
</dbReference>
<comment type="caution">
    <text evidence="9">The sequence shown here is derived from an EMBL/GenBank/DDBJ whole genome shotgun (WGS) entry which is preliminary data.</text>
</comment>
<evidence type="ECO:0000256" key="3">
    <source>
        <dbReference type="ARBA" id="ARBA00022989"/>
    </source>
</evidence>
<dbReference type="InterPro" id="IPR039542">
    <property type="entry name" value="Erv_N"/>
</dbReference>
<dbReference type="GO" id="GO:0005783">
    <property type="term" value="C:endoplasmic reticulum"/>
    <property type="evidence" value="ECO:0007669"/>
    <property type="project" value="TreeGrafter"/>
</dbReference>
<evidence type="ECO:0000313" key="9">
    <source>
        <dbReference type="EMBL" id="PRW39058.1"/>
    </source>
</evidence>
<dbReference type="Pfam" id="PF07970">
    <property type="entry name" value="COPIIcoated_ERV"/>
    <property type="match status" value="1"/>
</dbReference>